<feature type="compositionally biased region" description="Low complexity" evidence="2">
    <location>
        <begin position="680"/>
        <end position="692"/>
    </location>
</feature>
<feature type="compositionally biased region" description="Polar residues" evidence="2">
    <location>
        <begin position="352"/>
        <end position="368"/>
    </location>
</feature>
<organism evidence="3">
    <name type="scientific">Phallusia mammillata</name>
    <dbReference type="NCBI Taxonomy" id="59560"/>
    <lineage>
        <taxon>Eukaryota</taxon>
        <taxon>Metazoa</taxon>
        <taxon>Chordata</taxon>
        <taxon>Tunicata</taxon>
        <taxon>Ascidiacea</taxon>
        <taxon>Phlebobranchia</taxon>
        <taxon>Ascidiidae</taxon>
        <taxon>Phallusia</taxon>
    </lineage>
</organism>
<feature type="compositionally biased region" description="Acidic residues" evidence="2">
    <location>
        <begin position="208"/>
        <end position="226"/>
    </location>
</feature>
<accession>A0A6F9DI63</accession>
<feature type="compositionally biased region" description="Basic residues" evidence="2">
    <location>
        <begin position="383"/>
        <end position="393"/>
    </location>
</feature>
<dbReference type="AlphaFoldDB" id="A0A6F9DI63"/>
<protein>
    <submittedName>
        <fullName evidence="3">Uncharacterized protein LOC100180644</fullName>
    </submittedName>
</protein>
<dbReference type="EMBL" id="LR786733">
    <property type="protein sequence ID" value="CAB3262585.1"/>
    <property type="molecule type" value="mRNA"/>
</dbReference>
<feature type="region of interest" description="Disordered" evidence="2">
    <location>
        <begin position="241"/>
        <end position="289"/>
    </location>
</feature>
<feature type="compositionally biased region" description="Basic and acidic residues" evidence="2">
    <location>
        <begin position="435"/>
        <end position="448"/>
    </location>
</feature>
<sequence>MMKSKKPMINLDDTEDEEEDAMFEAEEARIKAAQLEKELEEQNKFDCLCDGVMNCLSLVDTSFNELLELKDELLQHDLPPSLQVAITLSMGKMFRTITDLHTPIQELTRLVNIYSIPWEQRSEALKKLHTDYESKQRQLNIAIRRLQLIDAHTKRLDMEKRVMNWEKAFAKITSAKSHGRRWKFMIEAFKKKIKEGINMNDLDVELSDDEDDLDQGEDDNVEQDDGVSEKQRFMLSVIAASPPAEDDGTPQAGSDIGSEGDGVPSEISDSSANVEDASPDIKQRRGVSFGSQVEEVHEVAVEMKPEMEDRGIWTHEPEYDTQLAVRLFRPLTLKDDDGSDVSCTVSFAGITTKTSALPSGNVSTQPDSQPIVDESEMGEAKVKGKGKAGRRKSIGFASRPTSPPAMSSPSKSMLKSKPSSILKKVKSGEDEPEPEKEKEKEKVNRSKFEEVLFDVPPNSSEPIRIAVHQGEQEKMVAMVTVTWDDLQTKEFATKLIAVKPDLDHKPEDKKEKEREKEEEVRAESPPQEMEETDTREFEEELSNQEIMMVQLQGIKLGIGGHSHGIIGELPLLFYWIKREKPRVLNADVNTVGVRELILEITGVDVDHVTKDEIVEMLGREYHDVSTSAMSFVSSSSHKSGYIPLEELEVIREQHDLEVKNIQDEYEAKLQQLLSEVGKLQTAQPTQQTSSQPRPEVTFSDTNTFVRPPPLPEISRQEMERPHSGGGNWRPPKIPQLPDWGAHLPKNVWERMKLLTEEMIAKRQQLDQRIRHHIAANIEKKLASQYKLQRADTTVRGPLQDVSLPAIFMPSRVGNVYNPRAHQYFHPTGTSGDLRLTQPPSIFQLPPLPDKAKMSVVNLFELSKNFENPNAADWLNRIASAHSRGSRVTTAGSRRTPNTPAPTANMQASDVYT</sequence>
<reference evidence="3" key="1">
    <citation type="submission" date="2020-04" db="EMBL/GenBank/DDBJ databases">
        <authorList>
            <person name="Neveu A P."/>
        </authorList>
    </citation>
    <scope>NUCLEOTIDE SEQUENCE</scope>
    <source>
        <tissue evidence="3">Whole embryo</tissue>
    </source>
</reference>
<feature type="region of interest" description="Disordered" evidence="2">
    <location>
        <begin position="882"/>
        <end position="912"/>
    </location>
</feature>
<feature type="region of interest" description="Disordered" evidence="2">
    <location>
        <begin position="502"/>
        <end position="534"/>
    </location>
</feature>
<proteinExistence type="evidence at transcript level"/>
<feature type="region of interest" description="Disordered" evidence="2">
    <location>
        <begin position="208"/>
        <end position="228"/>
    </location>
</feature>
<keyword evidence="1" id="KW-0175">Coiled coil</keyword>
<feature type="compositionally biased region" description="Low complexity" evidence="2">
    <location>
        <begin position="394"/>
        <end position="422"/>
    </location>
</feature>
<evidence type="ECO:0000313" key="3">
    <source>
        <dbReference type="EMBL" id="CAB3262585.1"/>
    </source>
</evidence>
<feature type="coiled-coil region" evidence="1">
    <location>
        <begin position="11"/>
        <end position="45"/>
    </location>
</feature>
<feature type="compositionally biased region" description="Basic and acidic residues" evidence="2">
    <location>
        <begin position="502"/>
        <end position="522"/>
    </location>
</feature>
<feature type="region of interest" description="Disordered" evidence="2">
    <location>
        <begin position="352"/>
        <end position="448"/>
    </location>
</feature>
<feature type="compositionally biased region" description="Polar residues" evidence="2">
    <location>
        <begin position="885"/>
        <end position="912"/>
    </location>
</feature>
<feature type="region of interest" description="Disordered" evidence="2">
    <location>
        <begin position="680"/>
        <end position="730"/>
    </location>
</feature>
<evidence type="ECO:0000256" key="2">
    <source>
        <dbReference type="SAM" id="MobiDB-lite"/>
    </source>
</evidence>
<name>A0A6F9DI63_9ASCI</name>
<evidence type="ECO:0000256" key="1">
    <source>
        <dbReference type="SAM" id="Coils"/>
    </source>
</evidence>
<gene>
    <name evidence="3" type="primary">LOC100180644</name>
</gene>